<dbReference type="SUPFAM" id="SSF52172">
    <property type="entry name" value="CheY-like"/>
    <property type="match status" value="1"/>
</dbReference>
<organism evidence="3 4">
    <name type="scientific">Chitinivibrio alkaliphilus ACht1</name>
    <dbReference type="NCBI Taxonomy" id="1313304"/>
    <lineage>
        <taxon>Bacteria</taxon>
        <taxon>Pseudomonadati</taxon>
        <taxon>Fibrobacterota</taxon>
        <taxon>Chitinivibrionia</taxon>
        <taxon>Chitinivibrionales</taxon>
        <taxon>Chitinivibrionaceae</taxon>
        <taxon>Chitinivibrio</taxon>
    </lineage>
</organism>
<dbReference type="PROSITE" id="PS50110">
    <property type="entry name" value="RESPONSE_REGULATORY"/>
    <property type="match status" value="1"/>
</dbReference>
<dbReference type="STRING" id="1313304.CALK_1182"/>
<feature type="modified residue" description="4-aspartylphosphate" evidence="1">
    <location>
        <position position="53"/>
    </location>
</feature>
<name>U7DA31_9BACT</name>
<proteinExistence type="predicted"/>
<dbReference type="InterPro" id="IPR001789">
    <property type="entry name" value="Sig_transdc_resp-reg_receiver"/>
</dbReference>
<dbReference type="Proteomes" id="UP000017148">
    <property type="component" value="Unassembled WGS sequence"/>
</dbReference>
<dbReference type="Gene3D" id="3.40.50.2300">
    <property type="match status" value="1"/>
</dbReference>
<evidence type="ECO:0000313" key="3">
    <source>
        <dbReference type="EMBL" id="ERP31962.1"/>
    </source>
</evidence>
<dbReference type="InterPro" id="IPR011006">
    <property type="entry name" value="CheY-like_superfamily"/>
</dbReference>
<evidence type="ECO:0000313" key="4">
    <source>
        <dbReference type="Proteomes" id="UP000017148"/>
    </source>
</evidence>
<gene>
    <name evidence="3" type="ORF">CALK_1182</name>
</gene>
<dbReference type="Gene3D" id="2.40.10.220">
    <property type="entry name" value="predicted glycosyltransferase like domains"/>
    <property type="match status" value="1"/>
</dbReference>
<keyword evidence="1" id="KW-0597">Phosphoprotein</keyword>
<dbReference type="RefSeq" id="WP_022636663.1">
    <property type="nucleotide sequence ID" value="NZ_ASJR01000008.1"/>
</dbReference>
<accession>U7DA31</accession>
<evidence type="ECO:0000256" key="1">
    <source>
        <dbReference type="PROSITE-ProRule" id="PRU00169"/>
    </source>
</evidence>
<dbReference type="eggNOG" id="COG2204">
    <property type="taxonomic scope" value="Bacteria"/>
</dbReference>
<dbReference type="AlphaFoldDB" id="U7DA31"/>
<sequence length="240" mass="27483">MSMKILIYEPNSALCGYLKNYTISQGLVPKIVGNLPMVQPLLFSGSYEYYLTDYSADRELIDDIIFNIKLNKKRAHIRIFISTPQPDKNTLQRMIRLGINGFIKKPFSEELFEKTFFQWLEKNSFKNNKRVHPRVTPSPTDRATAILHGAVRNQNLRLPIADISAGGMALLLPPKIPNTAVALEIHKVVRNIEVRIRHFKVVVTTHIVALPPGRICMEFVDTSQDSLKYIYRYIAELLNS</sequence>
<reference evidence="3 4" key="1">
    <citation type="journal article" date="2013" name="Environ. Microbiol.">
        <title>Genome analysis of Chitinivibrio alkaliphilus gen. nov., sp. nov., a novel extremely haloalkaliphilic anaerobic chitinolytic bacterium from the candidate phylum Termite Group 3.</title>
        <authorList>
            <person name="Sorokin D.Y."/>
            <person name="Gumerov V.M."/>
            <person name="Rakitin A.L."/>
            <person name="Beletsky A.V."/>
            <person name="Damste J.S."/>
            <person name="Muyzer G."/>
            <person name="Mardanov A.V."/>
            <person name="Ravin N.V."/>
        </authorList>
    </citation>
    <scope>NUCLEOTIDE SEQUENCE [LARGE SCALE GENOMIC DNA]</scope>
    <source>
        <strain evidence="3 4">ACht1</strain>
    </source>
</reference>
<feature type="domain" description="Response regulatory" evidence="2">
    <location>
        <begin position="4"/>
        <end position="120"/>
    </location>
</feature>
<dbReference type="GO" id="GO:0000160">
    <property type="term" value="P:phosphorelay signal transduction system"/>
    <property type="evidence" value="ECO:0007669"/>
    <property type="project" value="InterPro"/>
</dbReference>
<protein>
    <submittedName>
        <fullName evidence="3">PilZ domain containing protein</fullName>
    </submittedName>
</protein>
<keyword evidence="4" id="KW-1185">Reference proteome</keyword>
<dbReference type="EMBL" id="ASJR01000008">
    <property type="protein sequence ID" value="ERP31962.1"/>
    <property type="molecule type" value="Genomic_DNA"/>
</dbReference>
<comment type="caution">
    <text evidence="3">The sequence shown here is derived from an EMBL/GenBank/DDBJ whole genome shotgun (WGS) entry which is preliminary data.</text>
</comment>
<evidence type="ECO:0000259" key="2">
    <source>
        <dbReference type="PROSITE" id="PS50110"/>
    </source>
</evidence>